<keyword evidence="2" id="KW-0732">Signal</keyword>
<feature type="chain" id="PRO_5038421758" description="Lipoprotein" evidence="2">
    <location>
        <begin position="24"/>
        <end position="117"/>
    </location>
</feature>
<evidence type="ECO:0008006" key="5">
    <source>
        <dbReference type="Google" id="ProtNLM"/>
    </source>
</evidence>
<evidence type="ECO:0000256" key="2">
    <source>
        <dbReference type="SAM" id="SignalP"/>
    </source>
</evidence>
<feature type="signal peptide" evidence="2">
    <location>
        <begin position="1"/>
        <end position="23"/>
    </location>
</feature>
<evidence type="ECO:0000313" key="4">
    <source>
        <dbReference type="Proteomes" id="UP000064189"/>
    </source>
</evidence>
<dbReference type="Proteomes" id="UP000064189">
    <property type="component" value="Unassembled WGS sequence"/>
</dbReference>
<keyword evidence="4" id="KW-1185">Reference proteome</keyword>
<protein>
    <recommendedName>
        <fullName evidence="5">Lipoprotein</fullName>
    </recommendedName>
</protein>
<accession>A0A109MWW9</accession>
<evidence type="ECO:0000313" key="3">
    <source>
        <dbReference type="EMBL" id="KWW17553.1"/>
    </source>
</evidence>
<organism evidence="3 4">
    <name type="scientific">Peribacillus simplex</name>
    <dbReference type="NCBI Taxonomy" id="1478"/>
    <lineage>
        <taxon>Bacteria</taxon>
        <taxon>Bacillati</taxon>
        <taxon>Bacillota</taxon>
        <taxon>Bacilli</taxon>
        <taxon>Bacillales</taxon>
        <taxon>Bacillaceae</taxon>
        <taxon>Peribacillus</taxon>
    </lineage>
</organism>
<dbReference type="EMBL" id="LNNH01000027">
    <property type="protein sequence ID" value="KWW17553.1"/>
    <property type="molecule type" value="Genomic_DNA"/>
</dbReference>
<feature type="region of interest" description="Disordered" evidence="1">
    <location>
        <begin position="22"/>
        <end position="51"/>
    </location>
</feature>
<evidence type="ECO:0000256" key="1">
    <source>
        <dbReference type="SAM" id="MobiDB-lite"/>
    </source>
</evidence>
<comment type="caution">
    <text evidence="3">The sequence shown here is derived from an EMBL/GenBank/DDBJ whole genome shotgun (WGS) entry which is preliminary data.</text>
</comment>
<reference evidence="3 4" key="1">
    <citation type="submission" date="2015-11" db="EMBL/GenBank/DDBJ databases">
        <title>Genome Sequence of Bacillus simplex strain VanAntwerpen2.</title>
        <authorList>
            <person name="Couger M.B."/>
        </authorList>
    </citation>
    <scope>NUCLEOTIDE SEQUENCE [LARGE SCALE GENOMIC DNA]</scope>
    <source>
        <strain evidence="3 4">VanAntwerpen02</strain>
    </source>
</reference>
<feature type="compositionally biased region" description="Basic and acidic residues" evidence="1">
    <location>
        <begin position="25"/>
        <end position="46"/>
    </location>
</feature>
<dbReference type="RefSeq" id="WP_061142694.1">
    <property type="nucleotide sequence ID" value="NZ_LNNH01000027.1"/>
</dbReference>
<name>A0A109MWW9_9BACI</name>
<dbReference type="PROSITE" id="PS51257">
    <property type="entry name" value="PROKAR_LIPOPROTEIN"/>
    <property type="match status" value="1"/>
</dbReference>
<proteinExistence type="predicted"/>
<dbReference type="AlphaFoldDB" id="A0A109MWW9"/>
<sequence length="117" mass="13515">MYKSIIALVASATMLTACNSDLANDQEKPKENEQQKETKAGPEKNKWSSLPEYDEIIEQIGDKDYTLNKETDNDDKRVFLIELNGEKQYKTIFIKRTNRLKIIEINGNGEVYDKIIQ</sequence>
<gene>
    <name evidence="3" type="ORF">AS888_21245</name>
</gene>